<keyword evidence="1" id="KW-0812">Transmembrane</keyword>
<keyword evidence="1" id="KW-0472">Membrane</keyword>
<gene>
    <name evidence="2" type="ORF">TCLT_LOCUS8163</name>
</gene>
<accession>A0A0N5D597</accession>
<feature type="transmembrane region" description="Helical" evidence="1">
    <location>
        <begin position="59"/>
        <end position="79"/>
    </location>
</feature>
<evidence type="ECO:0000256" key="1">
    <source>
        <dbReference type="SAM" id="Phobius"/>
    </source>
</evidence>
<keyword evidence="3" id="KW-1185">Reference proteome</keyword>
<reference evidence="4" key="1">
    <citation type="submission" date="2017-02" db="UniProtKB">
        <authorList>
            <consortium name="WormBaseParasite"/>
        </authorList>
    </citation>
    <scope>IDENTIFICATION</scope>
</reference>
<reference evidence="2 3" key="2">
    <citation type="submission" date="2018-11" db="EMBL/GenBank/DDBJ databases">
        <authorList>
            <consortium name="Pathogen Informatics"/>
        </authorList>
    </citation>
    <scope>NUCLEOTIDE SEQUENCE [LARGE SCALE GENOMIC DNA]</scope>
</reference>
<evidence type="ECO:0000313" key="3">
    <source>
        <dbReference type="Proteomes" id="UP000276776"/>
    </source>
</evidence>
<dbReference type="AlphaFoldDB" id="A0A0N5D597"/>
<evidence type="ECO:0000313" key="2">
    <source>
        <dbReference type="EMBL" id="VDN05690.1"/>
    </source>
</evidence>
<dbReference type="EMBL" id="UYYF01004592">
    <property type="protein sequence ID" value="VDN05690.1"/>
    <property type="molecule type" value="Genomic_DNA"/>
</dbReference>
<name>A0A0N5D597_THECL</name>
<organism evidence="4">
    <name type="scientific">Thelazia callipaeda</name>
    <name type="common">Oriental eyeworm</name>
    <name type="synonym">Parasitic nematode</name>
    <dbReference type="NCBI Taxonomy" id="103827"/>
    <lineage>
        <taxon>Eukaryota</taxon>
        <taxon>Metazoa</taxon>
        <taxon>Ecdysozoa</taxon>
        <taxon>Nematoda</taxon>
        <taxon>Chromadorea</taxon>
        <taxon>Rhabditida</taxon>
        <taxon>Spirurina</taxon>
        <taxon>Spiruromorpha</taxon>
        <taxon>Thelazioidea</taxon>
        <taxon>Thelaziidae</taxon>
        <taxon>Thelazia</taxon>
    </lineage>
</organism>
<sequence>MMRKMRTRHFHALFNVLTEKFINQTITTFVRAAFKAVKSGEHPALPPCPQGCEKSAGYLILWTSISASLVVIFTFMKMIGSVVLDWRDSQYAVEQEMKAIQTLKEK</sequence>
<evidence type="ECO:0000313" key="4">
    <source>
        <dbReference type="WBParaSite" id="TCLT_0000817401-mRNA-1"/>
    </source>
</evidence>
<dbReference type="WBParaSite" id="TCLT_0000817401-mRNA-1">
    <property type="protein sequence ID" value="TCLT_0000817401-mRNA-1"/>
    <property type="gene ID" value="TCLT_0000817401"/>
</dbReference>
<proteinExistence type="predicted"/>
<keyword evidence="1" id="KW-1133">Transmembrane helix</keyword>
<dbReference type="Proteomes" id="UP000276776">
    <property type="component" value="Unassembled WGS sequence"/>
</dbReference>
<protein>
    <submittedName>
        <fullName evidence="2 4">Uncharacterized protein</fullName>
    </submittedName>
</protein>